<dbReference type="Proteomes" id="UP001218071">
    <property type="component" value="Chromosome"/>
</dbReference>
<evidence type="ECO:0000313" key="4">
    <source>
        <dbReference type="EMBL" id="WCZ37747.1"/>
    </source>
</evidence>
<evidence type="ECO:0000256" key="2">
    <source>
        <dbReference type="SAM" id="Phobius"/>
    </source>
</evidence>
<keyword evidence="2" id="KW-1133">Transmembrane helix</keyword>
<feature type="compositionally biased region" description="Low complexity" evidence="1">
    <location>
        <begin position="503"/>
        <end position="541"/>
    </location>
</feature>
<proteinExistence type="predicted"/>
<evidence type="ECO:0000313" key="5">
    <source>
        <dbReference type="Proteomes" id="UP001218071"/>
    </source>
</evidence>
<dbReference type="RefSeq" id="WP_157034508.1">
    <property type="nucleotide sequence ID" value="NZ_CBYN010000088.1"/>
</dbReference>
<protein>
    <submittedName>
        <fullName evidence="4">Uncharacterized protein</fullName>
    </submittedName>
</protein>
<feature type="compositionally biased region" description="Low complexity" evidence="1">
    <location>
        <begin position="325"/>
        <end position="368"/>
    </location>
</feature>
<keyword evidence="3" id="KW-0732">Signal</keyword>
<evidence type="ECO:0000256" key="3">
    <source>
        <dbReference type="SAM" id="SignalP"/>
    </source>
</evidence>
<dbReference type="EMBL" id="CP063194">
    <property type="protein sequence ID" value="WCZ37747.1"/>
    <property type="molecule type" value="Genomic_DNA"/>
</dbReference>
<feature type="transmembrane region" description="Helical" evidence="2">
    <location>
        <begin position="582"/>
        <end position="600"/>
    </location>
</feature>
<feature type="region of interest" description="Disordered" evidence="1">
    <location>
        <begin position="325"/>
        <end position="369"/>
    </location>
</feature>
<feature type="region of interest" description="Disordered" evidence="1">
    <location>
        <begin position="503"/>
        <end position="547"/>
    </location>
</feature>
<evidence type="ECO:0000256" key="1">
    <source>
        <dbReference type="SAM" id="MobiDB-lite"/>
    </source>
</evidence>
<feature type="signal peptide" evidence="3">
    <location>
        <begin position="1"/>
        <end position="31"/>
    </location>
</feature>
<accession>A0ABY7UGA1</accession>
<keyword evidence="2" id="KW-0472">Membrane</keyword>
<sequence>MAANSKVNRMVGLALAATVAGSLTMVPAASAQTPTTTHAPVVDTPSSNSPASSAAETTPSTSHAPSSAPATSAVTPSTSVKAPVEGNGTGTADARYASNGWTYTALASNPKNQRVYAISEARDGYPAGHLLRIAPSSGLVADLGEIELPGGDATSITSAAFTSAGTLVLFDGQRVHTLDLSDDAAGEGMPDLDFTTKKLELTDLDSAGTPRAWAAVPGKDNELVAVSVKGKDASVWTLNVDGKAATAKPKKAEVAAGTKLAELGALDYAYNEEGGATVFSDGTGRGLKLESGKVSAEERRLVDNYAGVAGLALGSPYKVVTQTAAPSSSAEATPSSTAPSSAPSTTTPAQSSEPAASATTTAPVTTPAKESDIVSMRVRVITEDKKTVQDASFKVVGGKVIGFTDADGYADIDIIPDNPGVNRFELSLDEAPAGYLNQRALVGRGTDEVLFELKRDPKVTPTSSLNRPQEILQVINQAKPVVSSALLPVAAIAGAAGAGSKPFGGTKISTTSKTSTSTTTSGVSTGRSTSATSTARVVARSGGSTATARVVSNGSTTRATIVDDDDDERDEDLAETGTPMRGVIALGILAMLLGGVYIALGRRRDNA</sequence>
<feature type="chain" id="PRO_5046919822" evidence="3">
    <location>
        <begin position="32"/>
        <end position="607"/>
    </location>
</feature>
<gene>
    <name evidence="4" type="ORF">CJEDD_00575</name>
</gene>
<keyword evidence="5" id="KW-1185">Reference proteome</keyword>
<reference evidence="4 5" key="1">
    <citation type="submission" date="2020-10" db="EMBL/GenBank/DDBJ databases">
        <title>Complete genome sequence of Corynebacterium jeddahense DSM 45997, type strain of Corynebacterium jeddahense.</title>
        <authorList>
            <person name="Busche T."/>
            <person name="Kalinowski J."/>
            <person name="Ruckert C."/>
        </authorList>
    </citation>
    <scope>NUCLEOTIDE SEQUENCE [LARGE SCALE GENOMIC DNA]</scope>
    <source>
        <strain evidence="4 5">DSM 45997</strain>
    </source>
</reference>
<feature type="compositionally biased region" description="Low complexity" evidence="1">
    <location>
        <begin position="44"/>
        <end position="79"/>
    </location>
</feature>
<keyword evidence="2" id="KW-0812">Transmembrane</keyword>
<name>A0ABY7UGA1_9CORY</name>
<feature type="region of interest" description="Disordered" evidence="1">
    <location>
        <begin position="31"/>
        <end position="91"/>
    </location>
</feature>
<organism evidence="4 5">
    <name type="scientific">Corynebacterium jeddahense</name>
    <dbReference type="NCBI Taxonomy" id="1414719"/>
    <lineage>
        <taxon>Bacteria</taxon>
        <taxon>Bacillati</taxon>
        <taxon>Actinomycetota</taxon>
        <taxon>Actinomycetes</taxon>
        <taxon>Mycobacteriales</taxon>
        <taxon>Corynebacteriaceae</taxon>
        <taxon>Corynebacterium</taxon>
    </lineage>
</organism>